<organism evidence="2 3">
    <name type="scientific">Streptomyces bugieae</name>
    <dbReference type="NCBI Taxonomy" id="3098223"/>
    <lineage>
        <taxon>Bacteria</taxon>
        <taxon>Bacillati</taxon>
        <taxon>Actinomycetota</taxon>
        <taxon>Actinomycetes</taxon>
        <taxon>Kitasatosporales</taxon>
        <taxon>Streptomycetaceae</taxon>
        <taxon>Streptomyces</taxon>
    </lineage>
</organism>
<sequence>MPFASEPDPNWLHWLDERRTDALGLFSKRVPARYATTIPLPDEVETWAAAGLGQNESLFLTGHIGVGKTHTAWTATRTWLAACFGQRYRRNPVIEIHRSTSLFDDLRPEGTDPYGTSKRAKEADLLFIDDLAAARVSPTGWTQERLYEIFDERYVQQRPVIMTCDVLPGDLGGIVGARVASRLAEMCADNVVFLEGGDRRTGGGE</sequence>
<dbReference type="PANTHER" id="PTHR30050">
    <property type="entry name" value="CHROMOSOMAL REPLICATION INITIATOR PROTEIN DNAA"/>
    <property type="match status" value="1"/>
</dbReference>
<dbReference type="RefSeq" id="WP_330821276.1">
    <property type="nucleotide sequence ID" value="NZ_JAZBJP010000002.1"/>
</dbReference>
<proteinExistence type="predicted"/>
<feature type="domain" description="Chromosomal replication initiator protein DnaA ATPAse" evidence="1">
    <location>
        <begin position="54"/>
        <end position="183"/>
    </location>
</feature>
<evidence type="ECO:0000313" key="3">
    <source>
        <dbReference type="Proteomes" id="UP001307760"/>
    </source>
</evidence>
<dbReference type="PANTHER" id="PTHR30050:SF2">
    <property type="entry name" value="CHROMOSOMAL REPLICATION INITIATOR PROTEIN DNAA"/>
    <property type="match status" value="1"/>
</dbReference>
<evidence type="ECO:0000313" key="2">
    <source>
        <dbReference type="EMBL" id="MEE4419591.1"/>
    </source>
</evidence>
<accession>A0ABU7NL25</accession>
<evidence type="ECO:0000259" key="1">
    <source>
        <dbReference type="Pfam" id="PF00308"/>
    </source>
</evidence>
<gene>
    <name evidence="2" type="ORF">V2J85_09520</name>
</gene>
<dbReference type="InterPro" id="IPR027417">
    <property type="entry name" value="P-loop_NTPase"/>
</dbReference>
<dbReference type="InterPro" id="IPR013317">
    <property type="entry name" value="DnaA_dom"/>
</dbReference>
<protein>
    <submittedName>
        <fullName evidence="2">DnaA/Hda family protein</fullName>
    </submittedName>
</protein>
<dbReference type="Gene3D" id="3.40.50.300">
    <property type="entry name" value="P-loop containing nucleotide triphosphate hydrolases"/>
    <property type="match status" value="1"/>
</dbReference>
<dbReference type="Pfam" id="PF00308">
    <property type="entry name" value="Bac_DnaA"/>
    <property type="match status" value="1"/>
</dbReference>
<keyword evidence="3" id="KW-1185">Reference proteome</keyword>
<comment type="caution">
    <text evidence="2">The sequence shown here is derived from an EMBL/GenBank/DDBJ whole genome shotgun (WGS) entry which is preliminary data.</text>
</comment>
<dbReference type="SUPFAM" id="SSF52540">
    <property type="entry name" value="P-loop containing nucleoside triphosphate hydrolases"/>
    <property type="match status" value="1"/>
</dbReference>
<reference evidence="2 3" key="1">
    <citation type="submission" date="2023-12" db="EMBL/GenBank/DDBJ databases">
        <title>30 novel species of actinomycetes from the DSMZ collection.</title>
        <authorList>
            <person name="Nouioui I."/>
        </authorList>
    </citation>
    <scope>NUCLEOTIDE SEQUENCE [LARGE SCALE GENOMIC DNA]</scope>
    <source>
        <strain evidence="2 3">DSM 41528</strain>
    </source>
</reference>
<dbReference type="EMBL" id="JAZBJP010000002">
    <property type="protein sequence ID" value="MEE4419591.1"/>
    <property type="molecule type" value="Genomic_DNA"/>
</dbReference>
<name>A0ABU7NL25_9ACTN</name>
<dbReference type="Proteomes" id="UP001307760">
    <property type="component" value="Unassembled WGS sequence"/>
</dbReference>